<proteinExistence type="predicted"/>
<dbReference type="Pfam" id="PF01551">
    <property type="entry name" value="Peptidase_M23"/>
    <property type="match status" value="1"/>
</dbReference>
<keyword evidence="1" id="KW-0732">Signal</keyword>
<dbReference type="PANTHER" id="PTHR21666:SF289">
    <property type="entry name" value="L-ALA--D-GLU ENDOPEPTIDASE"/>
    <property type="match status" value="1"/>
</dbReference>
<dbReference type="InterPro" id="IPR016047">
    <property type="entry name" value="M23ase_b-sheet_dom"/>
</dbReference>
<sequence>MSAGRIFQVVIVMGALWIWGSPGMSRAAENAVRRLDQIETHLSEEAQKLEAAQLREKDLLAELSMLQEKVRSGEAALDRLNREQRALEQEIESRKEAIAGMEDAAAAIEAQLARRLNVFYKFAREGYLKTIFSSQGLRELLHLIKYLKVIVSRDGRELQWLVEESSAGRQKIAELEAGLQDALTRHRALEQQAAAMQEELGGRVLDLVKVHQEKDFYETAVRELEVAAKEMRDRLSMLKEEESPSKERAFSDFERAKGSLQPPLPGEIVSAKDFLSKNDLDQRKGVFIRGDEDTVKAVFPGRIDFSGRLKGYGDMIIMNHGRRFYTVMGQLAERRRKTGEWVEAGEVLGSVKGGGPLYFEIRTGTENLDPREWFGLP</sequence>
<dbReference type="CDD" id="cd12797">
    <property type="entry name" value="M23_peptidase"/>
    <property type="match status" value="1"/>
</dbReference>
<dbReference type="InterPro" id="IPR011055">
    <property type="entry name" value="Dup_hybrid_motif"/>
</dbReference>
<dbReference type="InterPro" id="IPR050570">
    <property type="entry name" value="Cell_wall_metabolism_enzyme"/>
</dbReference>
<reference evidence="4" key="1">
    <citation type="submission" date="2018-07" db="EMBL/GenBank/DDBJ databases">
        <authorList>
            <consortium name="Genoscope - CEA"/>
            <person name="William W."/>
        </authorList>
    </citation>
    <scope>NUCLEOTIDE SEQUENCE</scope>
    <source>
        <strain evidence="4">IK1</strain>
    </source>
</reference>
<organism evidence="4">
    <name type="scientific">Uncultured Desulfatiglans sp</name>
    <dbReference type="NCBI Taxonomy" id="1748965"/>
    <lineage>
        <taxon>Bacteria</taxon>
        <taxon>Pseudomonadati</taxon>
        <taxon>Thermodesulfobacteriota</taxon>
        <taxon>Desulfobacteria</taxon>
        <taxon>Desulfatiglandales</taxon>
        <taxon>Desulfatiglandaceae</taxon>
        <taxon>Desulfatiglans</taxon>
        <taxon>environmental samples</taxon>
    </lineage>
</organism>
<evidence type="ECO:0000313" key="4">
    <source>
        <dbReference type="EMBL" id="VBB46973.1"/>
    </source>
</evidence>
<feature type="coiled-coil region" evidence="2">
    <location>
        <begin position="28"/>
        <end position="104"/>
    </location>
</feature>
<feature type="domain" description="M23ase beta-sheet core" evidence="3">
    <location>
        <begin position="283"/>
        <end position="370"/>
    </location>
</feature>
<dbReference type="SUPFAM" id="SSF51261">
    <property type="entry name" value="Duplicated hybrid motif"/>
    <property type="match status" value="1"/>
</dbReference>
<dbReference type="AlphaFoldDB" id="A0A653AFY6"/>
<feature type="coiled-coil region" evidence="2">
    <location>
        <begin position="172"/>
        <end position="241"/>
    </location>
</feature>
<name>A0A653AFY6_UNCDX</name>
<evidence type="ECO:0000256" key="2">
    <source>
        <dbReference type="SAM" id="Coils"/>
    </source>
</evidence>
<dbReference type="GO" id="GO:0004222">
    <property type="term" value="F:metalloendopeptidase activity"/>
    <property type="evidence" value="ECO:0007669"/>
    <property type="project" value="TreeGrafter"/>
</dbReference>
<protein>
    <recommendedName>
        <fullName evidence="3">M23ase beta-sheet core domain-containing protein</fullName>
    </recommendedName>
</protein>
<keyword evidence="2" id="KW-0175">Coiled coil</keyword>
<dbReference type="PANTHER" id="PTHR21666">
    <property type="entry name" value="PEPTIDASE-RELATED"/>
    <property type="match status" value="1"/>
</dbReference>
<gene>
    <name evidence="4" type="ORF">TRIP_B50055</name>
</gene>
<evidence type="ECO:0000256" key="1">
    <source>
        <dbReference type="ARBA" id="ARBA00022729"/>
    </source>
</evidence>
<dbReference type="Gene3D" id="6.10.250.3150">
    <property type="match status" value="1"/>
</dbReference>
<dbReference type="Gene3D" id="2.70.70.10">
    <property type="entry name" value="Glucose Permease (Domain IIA)"/>
    <property type="match status" value="1"/>
</dbReference>
<evidence type="ECO:0000259" key="3">
    <source>
        <dbReference type="Pfam" id="PF01551"/>
    </source>
</evidence>
<accession>A0A653AFY6</accession>
<dbReference type="EMBL" id="UPXX01000032">
    <property type="protein sequence ID" value="VBB46973.1"/>
    <property type="molecule type" value="Genomic_DNA"/>
</dbReference>